<evidence type="ECO:0000256" key="4">
    <source>
        <dbReference type="ARBA" id="ARBA00023136"/>
    </source>
</evidence>
<accession>A0ABR2L0R2</accession>
<dbReference type="EMBL" id="JAPFFF010000002">
    <property type="protein sequence ID" value="KAK8896964.1"/>
    <property type="molecule type" value="Genomic_DNA"/>
</dbReference>
<protein>
    <recommendedName>
        <fullName evidence="6">Wntless-like transmembrane domain-containing protein</fullName>
    </recommendedName>
</protein>
<evidence type="ECO:0000256" key="2">
    <source>
        <dbReference type="ARBA" id="ARBA00022692"/>
    </source>
</evidence>
<feature type="domain" description="Wntless-like transmembrane" evidence="6">
    <location>
        <begin position="157"/>
        <end position="370"/>
    </location>
</feature>
<comment type="caution">
    <text evidence="7">The sequence shown here is derived from an EMBL/GenBank/DDBJ whole genome shotgun (WGS) entry which is preliminary data.</text>
</comment>
<evidence type="ECO:0000259" key="6">
    <source>
        <dbReference type="Pfam" id="PF06664"/>
    </source>
</evidence>
<evidence type="ECO:0000256" key="1">
    <source>
        <dbReference type="ARBA" id="ARBA00004141"/>
    </source>
</evidence>
<keyword evidence="2 5" id="KW-0812">Transmembrane</keyword>
<reference evidence="7 8" key="1">
    <citation type="submission" date="2024-04" db="EMBL/GenBank/DDBJ databases">
        <title>Tritrichomonas musculus Genome.</title>
        <authorList>
            <person name="Alves-Ferreira E."/>
            <person name="Grigg M."/>
            <person name="Lorenzi H."/>
            <person name="Galac M."/>
        </authorList>
    </citation>
    <scope>NUCLEOTIDE SEQUENCE [LARGE SCALE GENOMIC DNA]</scope>
    <source>
        <strain evidence="7 8">EAF2021</strain>
    </source>
</reference>
<name>A0ABR2L0R2_9EUKA</name>
<dbReference type="PANTHER" id="PTHR31918:SF1">
    <property type="entry name" value="TRANSMEMBRANE PROTEIN 181"/>
    <property type="match status" value="1"/>
</dbReference>
<evidence type="ECO:0000256" key="3">
    <source>
        <dbReference type="ARBA" id="ARBA00022989"/>
    </source>
</evidence>
<sequence length="405" mass="46594">MLQDHTSNNQFFIVSLLTFSFAIALFAPKAVIENSIRSFVSNRNDVIQEGVVQDLRPYNGFVSHEIFFERENISKPLHTAFDYKSTVELRDSNLKPITKEFTGKIYPITPNRQSLFTGSYRLFLSQSIQHQKSSIHVQIPHLPANIKSITLIGKCGNPQYNRFLVLTRVIFQLFSIIEIIIILQKKNSKEHSHLIFFWLLLFSADPLMVIHYYHPMSIFPTIDGIAQAIFDAYFRFYLISILSSFRGSVYSRLPTVFFFCIYLITKISHNLSSSLKGIDFLTAVTTQSLPILTFELGLEMTYITWLIVSVGSSYSKAKASFEKGVMKPIYCIISMTFVIYLLRIIINKIKSSFSEPVNIDFLNYIMFYTIAYLIGYNGSRNFTDLKISRLIHDVETPEPLTAVFE</sequence>
<dbReference type="InterPro" id="IPR047843">
    <property type="entry name" value="WLS-like_TM"/>
</dbReference>
<comment type="subcellular location">
    <subcellularLocation>
        <location evidence="1">Membrane</location>
        <topology evidence="1">Multi-pass membrane protein</topology>
    </subcellularLocation>
</comment>
<evidence type="ECO:0000256" key="5">
    <source>
        <dbReference type="SAM" id="Phobius"/>
    </source>
</evidence>
<evidence type="ECO:0000313" key="8">
    <source>
        <dbReference type="Proteomes" id="UP001470230"/>
    </source>
</evidence>
<dbReference type="InterPro" id="IPR040416">
    <property type="entry name" value="TMEM181"/>
</dbReference>
<feature type="transmembrane region" description="Helical" evidence="5">
    <location>
        <begin position="12"/>
        <end position="32"/>
    </location>
</feature>
<dbReference type="Pfam" id="PF06664">
    <property type="entry name" value="WLS-like_TM"/>
    <property type="match status" value="1"/>
</dbReference>
<feature type="transmembrane region" description="Helical" evidence="5">
    <location>
        <begin position="361"/>
        <end position="379"/>
    </location>
</feature>
<keyword evidence="3 5" id="KW-1133">Transmembrane helix</keyword>
<evidence type="ECO:0000313" key="7">
    <source>
        <dbReference type="EMBL" id="KAK8896964.1"/>
    </source>
</evidence>
<organism evidence="7 8">
    <name type="scientific">Tritrichomonas musculus</name>
    <dbReference type="NCBI Taxonomy" id="1915356"/>
    <lineage>
        <taxon>Eukaryota</taxon>
        <taxon>Metamonada</taxon>
        <taxon>Parabasalia</taxon>
        <taxon>Tritrichomonadida</taxon>
        <taxon>Tritrichomonadidae</taxon>
        <taxon>Tritrichomonas</taxon>
    </lineage>
</organism>
<keyword evidence="4 5" id="KW-0472">Membrane</keyword>
<feature type="transmembrane region" description="Helical" evidence="5">
    <location>
        <begin position="163"/>
        <end position="183"/>
    </location>
</feature>
<dbReference type="PANTHER" id="PTHR31918">
    <property type="entry name" value="TRANSMEMBRANE PROTEIN 181"/>
    <property type="match status" value="1"/>
</dbReference>
<gene>
    <name evidence="7" type="ORF">M9Y10_014892</name>
</gene>
<keyword evidence="8" id="KW-1185">Reference proteome</keyword>
<feature type="transmembrane region" description="Helical" evidence="5">
    <location>
        <begin position="195"/>
        <end position="213"/>
    </location>
</feature>
<dbReference type="Proteomes" id="UP001470230">
    <property type="component" value="Unassembled WGS sequence"/>
</dbReference>
<feature type="transmembrane region" description="Helical" evidence="5">
    <location>
        <begin position="289"/>
        <end position="308"/>
    </location>
</feature>
<feature type="transmembrane region" description="Helical" evidence="5">
    <location>
        <begin position="329"/>
        <end position="346"/>
    </location>
</feature>
<proteinExistence type="predicted"/>